<organism evidence="1">
    <name type="scientific">Anguilla anguilla</name>
    <name type="common">European freshwater eel</name>
    <name type="synonym">Muraena anguilla</name>
    <dbReference type="NCBI Taxonomy" id="7936"/>
    <lineage>
        <taxon>Eukaryota</taxon>
        <taxon>Metazoa</taxon>
        <taxon>Chordata</taxon>
        <taxon>Craniata</taxon>
        <taxon>Vertebrata</taxon>
        <taxon>Euteleostomi</taxon>
        <taxon>Actinopterygii</taxon>
        <taxon>Neopterygii</taxon>
        <taxon>Teleostei</taxon>
        <taxon>Anguilliformes</taxon>
        <taxon>Anguillidae</taxon>
        <taxon>Anguilla</taxon>
    </lineage>
</organism>
<dbReference type="AlphaFoldDB" id="A0A0E9XYH0"/>
<sequence>MKDLFVHDVSLSSECGILFLHTNQGHHFLSDSFIFLGAVWYTKN</sequence>
<proteinExistence type="predicted"/>
<dbReference type="EMBL" id="GBXM01000815">
    <property type="protein sequence ID" value="JAI07763.1"/>
    <property type="molecule type" value="Transcribed_RNA"/>
</dbReference>
<reference evidence="1" key="2">
    <citation type="journal article" date="2015" name="Fish Shellfish Immunol.">
        <title>Early steps in the European eel (Anguilla anguilla)-Vibrio vulnificus interaction in the gills: Role of the RtxA13 toxin.</title>
        <authorList>
            <person name="Callol A."/>
            <person name="Pajuelo D."/>
            <person name="Ebbesson L."/>
            <person name="Teles M."/>
            <person name="MacKenzie S."/>
            <person name="Amaro C."/>
        </authorList>
    </citation>
    <scope>NUCLEOTIDE SEQUENCE</scope>
</reference>
<protein>
    <submittedName>
        <fullName evidence="1">Uncharacterized protein</fullName>
    </submittedName>
</protein>
<evidence type="ECO:0000313" key="1">
    <source>
        <dbReference type="EMBL" id="JAI07763.1"/>
    </source>
</evidence>
<accession>A0A0E9XYH0</accession>
<reference evidence="1" key="1">
    <citation type="submission" date="2014-11" db="EMBL/GenBank/DDBJ databases">
        <authorList>
            <person name="Amaro Gonzalez C."/>
        </authorList>
    </citation>
    <scope>NUCLEOTIDE SEQUENCE</scope>
</reference>
<name>A0A0E9XYH0_ANGAN</name>